<dbReference type="GO" id="GO:0140359">
    <property type="term" value="F:ABC-type transporter activity"/>
    <property type="evidence" value="ECO:0007669"/>
    <property type="project" value="InterPro"/>
</dbReference>
<evidence type="ECO:0000256" key="2">
    <source>
        <dbReference type="ARBA" id="ARBA00022448"/>
    </source>
</evidence>
<evidence type="ECO:0000256" key="3">
    <source>
        <dbReference type="ARBA" id="ARBA00022475"/>
    </source>
</evidence>
<dbReference type="InterPro" id="IPR039421">
    <property type="entry name" value="Type_1_exporter"/>
</dbReference>
<dbReference type="PANTHER" id="PTHR24221:SF654">
    <property type="entry name" value="ATP-BINDING CASSETTE SUB-FAMILY B MEMBER 6"/>
    <property type="match status" value="1"/>
</dbReference>
<dbReference type="SUPFAM" id="SSF51206">
    <property type="entry name" value="cAMP-binding domain-like"/>
    <property type="match status" value="1"/>
</dbReference>
<feature type="transmembrane region" description="Helical" evidence="9">
    <location>
        <begin position="561"/>
        <end position="583"/>
    </location>
</feature>
<dbReference type="GO" id="GO:0034040">
    <property type="term" value="F:ATPase-coupled lipid transmembrane transporter activity"/>
    <property type="evidence" value="ECO:0007669"/>
    <property type="project" value="TreeGrafter"/>
</dbReference>
<comment type="caution">
    <text evidence="12">The sequence shown here is derived from an EMBL/GenBank/DDBJ whole genome shotgun (WGS) entry which is preliminary data.</text>
</comment>
<evidence type="ECO:0000256" key="5">
    <source>
        <dbReference type="ARBA" id="ARBA00022741"/>
    </source>
</evidence>
<dbReference type="SMART" id="SM00382">
    <property type="entry name" value="AAA"/>
    <property type="match status" value="1"/>
</dbReference>
<dbReference type="InterPro" id="IPR017871">
    <property type="entry name" value="ABC_transporter-like_CS"/>
</dbReference>
<evidence type="ECO:0000256" key="8">
    <source>
        <dbReference type="ARBA" id="ARBA00023136"/>
    </source>
</evidence>
<comment type="subcellular location">
    <subcellularLocation>
        <location evidence="1">Cell membrane</location>
        <topology evidence="1">Multi-pass membrane protein</topology>
    </subcellularLocation>
</comment>
<evidence type="ECO:0000256" key="1">
    <source>
        <dbReference type="ARBA" id="ARBA00004651"/>
    </source>
</evidence>
<feature type="transmembrane region" description="Helical" evidence="9">
    <location>
        <begin position="457"/>
        <end position="475"/>
    </location>
</feature>
<evidence type="ECO:0000256" key="7">
    <source>
        <dbReference type="ARBA" id="ARBA00022989"/>
    </source>
</evidence>
<dbReference type="PROSITE" id="PS50929">
    <property type="entry name" value="ABC_TM1F"/>
    <property type="match status" value="1"/>
</dbReference>
<dbReference type="Proteomes" id="UP000813215">
    <property type="component" value="Unassembled WGS sequence"/>
</dbReference>
<keyword evidence="2" id="KW-0813">Transport</keyword>
<keyword evidence="7 9" id="KW-1133">Transmembrane helix</keyword>
<feature type="domain" description="ABC transporter" evidence="10">
    <location>
        <begin position="739"/>
        <end position="971"/>
    </location>
</feature>
<dbReference type="AlphaFoldDB" id="A0A9E3LU57"/>
<dbReference type="PROSITE" id="PS00211">
    <property type="entry name" value="ABC_TRANSPORTER_1"/>
    <property type="match status" value="1"/>
</dbReference>
<evidence type="ECO:0000256" key="9">
    <source>
        <dbReference type="SAM" id="Phobius"/>
    </source>
</evidence>
<organism evidence="12 13">
    <name type="scientific">Pelatocladus maniniholoensis HA4357-MV3</name>
    <dbReference type="NCBI Taxonomy" id="1117104"/>
    <lineage>
        <taxon>Bacteria</taxon>
        <taxon>Bacillati</taxon>
        <taxon>Cyanobacteriota</taxon>
        <taxon>Cyanophyceae</taxon>
        <taxon>Nostocales</taxon>
        <taxon>Nostocaceae</taxon>
        <taxon>Pelatocladus</taxon>
    </lineage>
</organism>
<dbReference type="Gene3D" id="1.20.1560.10">
    <property type="entry name" value="ABC transporter type 1, transmembrane domain"/>
    <property type="match status" value="1"/>
</dbReference>
<keyword evidence="5" id="KW-0547">Nucleotide-binding</keyword>
<gene>
    <name evidence="12" type="ORF">KME28_13235</name>
</gene>
<dbReference type="GO" id="GO:0005524">
    <property type="term" value="F:ATP binding"/>
    <property type="evidence" value="ECO:0007669"/>
    <property type="project" value="UniProtKB-KW"/>
</dbReference>
<evidence type="ECO:0000313" key="13">
    <source>
        <dbReference type="Proteomes" id="UP000813215"/>
    </source>
</evidence>
<proteinExistence type="predicted"/>
<dbReference type="InterPro" id="IPR003439">
    <property type="entry name" value="ABC_transporter-like_ATP-bd"/>
</dbReference>
<dbReference type="InterPro" id="IPR003593">
    <property type="entry name" value="AAA+_ATPase"/>
</dbReference>
<keyword evidence="4 9" id="KW-0812">Transmembrane</keyword>
<reference evidence="12" key="1">
    <citation type="submission" date="2021-05" db="EMBL/GenBank/DDBJ databases">
        <authorList>
            <person name="Pietrasiak N."/>
            <person name="Ward R."/>
            <person name="Stajich J.E."/>
            <person name="Kurbessoian T."/>
        </authorList>
    </citation>
    <scope>NUCLEOTIDE SEQUENCE</scope>
    <source>
        <strain evidence="12">HA4357-MV3</strain>
    </source>
</reference>
<dbReference type="PROSITE" id="PS50893">
    <property type="entry name" value="ABC_TRANSPORTER_2"/>
    <property type="match status" value="1"/>
</dbReference>
<dbReference type="FunFam" id="3.40.50.300:FF:000299">
    <property type="entry name" value="ABC transporter ATP-binding protein/permease"/>
    <property type="match status" value="1"/>
</dbReference>
<dbReference type="SUPFAM" id="SSF90123">
    <property type="entry name" value="ABC transporter transmembrane region"/>
    <property type="match status" value="1"/>
</dbReference>
<sequence>MINQISYVIPQGQEYILKGNQPILLNDPETVWLIKSGSMALFAIAVKDGVPEGSRRYLLTMGDGEAMFSTIPSQDKEQRQILAVSMEETELLKMSKADFNRLIANNDGEAVSLVEGWVNQLGLALSEIIPPAMPVKPEGINFFSLNKDDIFQPQPSTVSWMEIQSGYARWMGIEKLQFYPSSGILPLSADMWLQADSIVELATTNTSDLENGDVILKSLSQLTIYFLQGIELLDQSEITAELRRFQERERLNSQVMQEALGELSSVLEVRKSAFSSQTKSADDPDQALMIAAGAVGRALGIKICPPAQSEDLRRVAEPLEAIARASQVRMRRISLADKWWKKDSGPILTYTKDDHPVAILPISDNHYEIFDPLERSRTRVDEHTAAKLSSTGYVFYRPFPDTKFKIQDLLQFALRGHIKELIYIMLAGVVTSLLGMLTPQATAILIDNAIPDANRGLLMQIGLGLLAVTFGQTMFELTQGFAIIRLQTFAESSTQAAVWDRLLNLQASFFRQYSVGDLKSRVSSISQIHQKLSSTVIKSIFSSFFSLLNLGLLFYYSATLALLACLVAVVNIGITIFSGILSVHKFRPLLELEGQIFGVMVQLINGVSKIRVSGAETRAFAYWSRQYTHQLKLMLRTQSIEDGVSFITKVLPPLTNALLFWVAASMIQESPGSGGLSTGVFLAFNAAFGSFIGGATSLSTTVVDIMRVLPMWKRAEPILTAIPEITSSKTDPGRLSGKLLVDHVVFRYRDDGPMTLDDVTIKVEPGEYIALVGPSGSGKSTLFRLLLGFDHPESGTIYYDGQDLAGLDVNAVRRQLGVVMQNSRMMSGSIFDNIASGAMITMEEGWDAARASGLADDIETMPMGMHTVVSEGATNLSGGQRQRLLIARALVLKPRILLFDEATSALDNKTQAIVSESLERLQVTRIAIAHRLSTIRNAHRIYVLQGGRVVQQGSFDELAKQQGLFAQLMARQML</sequence>
<dbReference type="InterPro" id="IPR022515">
    <property type="entry name" value="NHPM_micro_ABC2"/>
</dbReference>
<dbReference type="InterPro" id="IPR036640">
    <property type="entry name" value="ABC1_TM_sf"/>
</dbReference>
<feature type="transmembrane region" description="Helical" evidence="9">
    <location>
        <begin position="421"/>
        <end position="445"/>
    </location>
</feature>
<dbReference type="InterPro" id="IPR018490">
    <property type="entry name" value="cNMP-bd_dom_sf"/>
</dbReference>
<dbReference type="InterPro" id="IPR027417">
    <property type="entry name" value="P-loop_NTPase"/>
</dbReference>
<dbReference type="Pfam" id="PF00664">
    <property type="entry name" value="ABC_membrane"/>
    <property type="match status" value="1"/>
</dbReference>
<dbReference type="Gene3D" id="3.40.50.300">
    <property type="entry name" value="P-loop containing nucleotide triphosphate hydrolases"/>
    <property type="match status" value="1"/>
</dbReference>
<dbReference type="Pfam" id="PF00005">
    <property type="entry name" value="ABC_tran"/>
    <property type="match status" value="1"/>
</dbReference>
<protein>
    <submittedName>
        <fullName evidence="12">NHLP bacteriocin export ABC transporter permease/ATPase subunit</fullName>
    </submittedName>
</protein>
<feature type="transmembrane region" description="Helical" evidence="9">
    <location>
        <begin position="536"/>
        <end position="555"/>
    </location>
</feature>
<keyword evidence="8 9" id="KW-0472">Membrane</keyword>
<accession>A0A9E3LU57</accession>
<reference evidence="12" key="2">
    <citation type="journal article" date="2022" name="Microbiol. Resour. Announc.">
        <title>Metagenome Sequencing to Explore Phylogenomics of Terrestrial Cyanobacteria.</title>
        <authorList>
            <person name="Ward R.D."/>
            <person name="Stajich J.E."/>
            <person name="Johansen J.R."/>
            <person name="Huntemann M."/>
            <person name="Clum A."/>
            <person name="Foster B."/>
            <person name="Foster B."/>
            <person name="Roux S."/>
            <person name="Palaniappan K."/>
            <person name="Varghese N."/>
            <person name="Mukherjee S."/>
            <person name="Reddy T.B.K."/>
            <person name="Daum C."/>
            <person name="Copeland A."/>
            <person name="Chen I.A."/>
            <person name="Ivanova N.N."/>
            <person name="Kyrpides N.C."/>
            <person name="Shapiro N."/>
            <person name="Eloe-Fadrosh E.A."/>
            <person name="Pietrasiak N."/>
        </authorList>
    </citation>
    <scope>NUCLEOTIDE SEQUENCE</scope>
    <source>
        <strain evidence="12">HA4357-MV3</strain>
    </source>
</reference>
<dbReference type="InterPro" id="IPR011527">
    <property type="entry name" value="ABC1_TM_dom"/>
</dbReference>
<name>A0A9E3LU57_9NOST</name>
<keyword evidence="3" id="KW-1003">Cell membrane</keyword>
<dbReference type="GO" id="GO:0005886">
    <property type="term" value="C:plasma membrane"/>
    <property type="evidence" value="ECO:0007669"/>
    <property type="project" value="UniProtKB-SubCell"/>
</dbReference>
<evidence type="ECO:0000256" key="4">
    <source>
        <dbReference type="ARBA" id="ARBA00022692"/>
    </source>
</evidence>
<evidence type="ECO:0000259" key="10">
    <source>
        <dbReference type="PROSITE" id="PS50893"/>
    </source>
</evidence>
<evidence type="ECO:0000256" key="6">
    <source>
        <dbReference type="ARBA" id="ARBA00022840"/>
    </source>
</evidence>
<dbReference type="EMBL" id="JAHHHW010000089">
    <property type="protein sequence ID" value="MBW4432660.1"/>
    <property type="molecule type" value="Genomic_DNA"/>
</dbReference>
<feature type="domain" description="ABC transmembrane type-1" evidence="11">
    <location>
        <begin position="424"/>
        <end position="707"/>
    </location>
</feature>
<evidence type="ECO:0000259" key="11">
    <source>
        <dbReference type="PROSITE" id="PS50929"/>
    </source>
</evidence>
<keyword evidence="6" id="KW-0067">ATP-binding</keyword>
<dbReference type="PANTHER" id="PTHR24221">
    <property type="entry name" value="ATP-BINDING CASSETTE SUB-FAMILY B"/>
    <property type="match status" value="1"/>
</dbReference>
<evidence type="ECO:0000313" key="12">
    <source>
        <dbReference type="EMBL" id="MBW4432660.1"/>
    </source>
</evidence>
<dbReference type="NCBIfam" id="TIGR03797">
    <property type="entry name" value="NHLM_micro_ABC2"/>
    <property type="match status" value="1"/>
</dbReference>
<dbReference type="GO" id="GO:0016887">
    <property type="term" value="F:ATP hydrolysis activity"/>
    <property type="evidence" value="ECO:0007669"/>
    <property type="project" value="InterPro"/>
</dbReference>
<dbReference type="SUPFAM" id="SSF52540">
    <property type="entry name" value="P-loop containing nucleoside triphosphate hydrolases"/>
    <property type="match status" value="1"/>
</dbReference>